<dbReference type="RefSeq" id="WP_115977723.1">
    <property type="nucleotide sequence ID" value="NZ_QOHR01000001.1"/>
</dbReference>
<proteinExistence type="predicted"/>
<reference evidence="1 2" key="1">
    <citation type="journal article" date="2017" name="Int. J. Syst. Evol. Microbiol.">
        <title>Rhodosalinus sediminis gen. nov., sp. nov., isolated from marine saltern.</title>
        <authorList>
            <person name="Guo L.Y."/>
            <person name="Ling S.K."/>
            <person name="Li C.M."/>
            <person name="Chen G.J."/>
            <person name="Du Z.J."/>
        </authorList>
    </citation>
    <scope>NUCLEOTIDE SEQUENCE [LARGE SCALE GENOMIC DNA]</scope>
    <source>
        <strain evidence="1 2">WDN1C137</strain>
    </source>
</reference>
<comment type="caution">
    <text evidence="1">The sequence shown here is derived from an EMBL/GenBank/DDBJ whole genome shotgun (WGS) entry which is preliminary data.</text>
</comment>
<evidence type="ECO:0000313" key="2">
    <source>
        <dbReference type="Proteomes" id="UP000257131"/>
    </source>
</evidence>
<dbReference type="InterPro" id="IPR007263">
    <property type="entry name" value="DCC1-like"/>
</dbReference>
<dbReference type="Pfam" id="PF04134">
    <property type="entry name" value="DCC1-like"/>
    <property type="match status" value="1"/>
</dbReference>
<keyword evidence="2" id="KW-1185">Reference proteome</keyword>
<dbReference type="GO" id="GO:0015035">
    <property type="term" value="F:protein-disulfide reductase activity"/>
    <property type="evidence" value="ECO:0007669"/>
    <property type="project" value="InterPro"/>
</dbReference>
<protein>
    <submittedName>
        <fullName evidence="1">DUF393 domain-containing protein</fullName>
    </submittedName>
</protein>
<gene>
    <name evidence="1" type="ORF">DRV84_00125</name>
</gene>
<organism evidence="1 2">
    <name type="scientific">Rhodosalinus sediminis</name>
    <dbReference type="NCBI Taxonomy" id="1940533"/>
    <lineage>
        <taxon>Bacteria</taxon>
        <taxon>Pseudomonadati</taxon>
        <taxon>Pseudomonadota</taxon>
        <taxon>Alphaproteobacteria</taxon>
        <taxon>Rhodobacterales</taxon>
        <taxon>Paracoccaceae</taxon>
        <taxon>Rhodosalinus</taxon>
    </lineage>
</organism>
<dbReference type="AlphaFoldDB" id="A0A3D9BZ99"/>
<name>A0A3D9BZ99_9RHOB</name>
<dbReference type="OrthoDB" id="9801773at2"/>
<accession>A0A3D9BZ99</accession>
<evidence type="ECO:0000313" key="1">
    <source>
        <dbReference type="EMBL" id="REC58681.1"/>
    </source>
</evidence>
<dbReference type="Proteomes" id="UP000257131">
    <property type="component" value="Unassembled WGS sequence"/>
</dbReference>
<dbReference type="EMBL" id="QOHR01000001">
    <property type="protein sequence ID" value="REC58681.1"/>
    <property type="molecule type" value="Genomic_DNA"/>
</dbReference>
<sequence length="126" mass="14276">MTDAAEIHVLYNAECPICSAEIGHYKAYAERRDLPIRFDDLNGPARAAWGLSGDEAARRLYVARDGTFHGGIDGFLILWRAMPRYRWLARIVGLPGLRPLAGLVYDKVLAPLIYRMHLRRKARARA</sequence>